<dbReference type="AlphaFoldDB" id="A0A7C9FH40"/>
<accession>A0A7C9FH40</accession>
<evidence type="ECO:0000313" key="2">
    <source>
        <dbReference type="EMBL" id="MBA4680148.1"/>
    </source>
</evidence>
<dbReference type="EMBL" id="GISG01285924">
    <property type="protein sequence ID" value="MBA4680148.1"/>
    <property type="molecule type" value="Transcribed_RNA"/>
</dbReference>
<feature type="region of interest" description="Disordered" evidence="1">
    <location>
        <begin position="21"/>
        <end position="94"/>
    </location>
</feature>
<organism evidence="2">
    <name type="scientific">Opuntia streptacantha</name>
    <name type="common">Prickly pear cactus</name>
    <name type="synonym">Opuntia cardona</name>
    <dbReference type="NCBI Taxonomy" id="393608"/>
    <lineage>
        <taxon>Eukaryota</taxon>
        <taxon>Viridiplantae</taxon>
        <taxon>Streptophyta</taxon>
        <taxon>Embryophyta</taxon>
        <taxon>Tracheophyta</taxon>
        <taxon>Spermatophyta</taxon>
        <taxon>Magnoliopsida</taxon>
        <taxon>eudicotyledons</taxon>
        <taxon>Gunneridae</taxon>
        <taxon>Pentapetalae</taxon>
        <taxon>Caryophyllales</taxon>
        <taxon>Cactineae</taxon>
        <taxon>Cactaceae</taxon>
        <taxon>Opuntioideae</taxon>
        <taxon>Opuntia</taxon>
    </lineage>
</organism>
<feature type="compositionally biased region" description="Basic and acidic residues" evidence="1">
    <location>
        <begin position="40"/>
        <end position="50"/>
    </location>
</feature>
<reference evidence="2" key="1">
    <citation type="journal article" date="2013" name="J. Plant Res.">
        <title>Effect of fungi and light on seed germination of three Opuntia species from semiarid lands of central Mexico.</title>
        <authorList>
            <person name="Delgado-Sanchez P."/>
            <person name="Jimenez-Bremont J.F."/>
            <person name="Guerrero-Gonzalez Mde L."/>
            <person name="Flores J."/>
        </authorList>
    </citation>
    <scope>NUCLEOTIDE SEQUENCE</scope>
    <source>
        <tissue evidence="2">Cladode</tissue>
    </source>
</reference>
<evidence type="ECO:0000256" key="1">
    <source>
        <dbReference type="SAM" id="MobiDB-lite"/>
    </source>
</evidence>
<protein>
    <submittedName>
        <fullName evidence="2">Uncharacterized protein</fullName>
    </submittedName>
</protein>
<sequence length="150" mass="16585">MDATSTICRYALRLSTTTPPLGLGLPEFEDSRVRSSSARWPEKEREERAKRGQCSKDQVEKAVMKPVCSKGSSGSANGDGGGGGRSEVESSSGESCARRWNMWWVWVCLSSMTRPHEVHSVMLRPAAVVVHRPCDDPAEQYGHFIFGRKV</sequence>
<proteinExistence type="predicted"/>
<name>A0A7C9FH40_OPUST</name>
<reference evidence="2" key="2">
    <citation type="submission" date="2020-07" db="EMBL/GenBank/DDBJ databases">
        <authorList>
            <person name="Vera ALvarez R."/>
            <person name="Arias-Moreno D.M."/>
            <person name="Jimenez-Jacinto V."/>
            <person name="Jimenez-Bremont J.F."/>
            <person name="Swaminathan K."/>
            <person name="Moose S.P."/>
            <person name="Guerrero-Gonzalez M.L."/>
            <person name="Marino-Ramirez L."/>
            <person name="Landsman D."/>
            <person name="Rodriguez-Kessler M."/>
            <person name="Delgado-Sanchez P."/>
        </authorList>
    </citation>
    <scope>NUCLEOTIDE SEQUENCE</scope>
    <source>
        <tissue evidence="2">Cladode</tissue>
    </source>
</reference>